<proteinExistence type="predicted"/>
<accession>A0A016UMM8</accession>
<dbReference type="OrthoDB" id="5793798at2759"/>
<dbReference type="PANTHER" id="PTHR38636:SF2">
    <property type="entry name" value="TRANSCELLULAR CHAPERONE SIGNALING (X)CROSS TISSUE"/>
    <property type="match status" value="1"/>
</dbReference>
<comment type="caution">
    <text evidence="2">The sequence shown here is derived from an EMBL/GenBank/DDBJ whole genome shotgun (WGS) entry which is preliminary data.</text>
</comment>
<dbReference type="Proteomes" id="UP000024635">
    <property type="component" value="Unassembled WGS sequence"/>
</dbReference>
<dbReference type="STRING" id="53326.A0A016UMM8"/>
<reference evidence="3" key="1">
    <citation type="journal article" date="2015" name="Nat. Genet.">
        <title>The genome and transcriptome of the zoonotic hookworm Ancylostoma ceylanicum identify infection-specific gene families.</title>
        <authorList>
            <person name="Schwarz E.M."/>
            <person name="Hu Y."/>
            <person name="Antoshechkin I."/>
            <person name="Miller M.M."/>
            <person name="Sternberg P.W."/>
            <person name="Aroian R.V."/>
        </authorList>
    </citation>
    <scope>NUCLEOTIDE SEQUENCE</scope>
    <source>
        <strain evidence="3">HY135</strain>
    </source>
</reference>
<protein>
    <submittedName>
        <fullName evidence="2">Uncharacterized protein</fullName>
    </submittedName>
</protein>
<evidence type="ECO:0000313" key="2">
    <source>
        <dbReference type="EMBL" id="EYC15773.1"/>
    </source>
</evidence>
<dbReference type="EMBL" id="JARK01001372">
    <property type="protein sequence ID" value="EYC15773.1"/>
    <property type="molecule type" value="Genomic_DNA"/>
</dbReference>
<keyword evidence="3" id="KW-1185">Reference proteome</keyword>
<gene>
    <name evidence="2" type="primary">Acey_s0036.g3350</name>
    <name evidence="2" type="synonym">Acey-Y61A9LA.11</name>
    <name evidence="2" type="ORF">Y032_0036g3350</name>
</gene>
<dbReference type="InterPro" id="IPR013869">
    <property type="entry name" value="DUF1757"/>
</dbReference>
<organism evidence="2 3">
    <name type="scientific">Ancylostoma ceylanicum</name>
    <dbReference type="NCBI Taxonomy" id="53326"/>
    <lineage>
        <taxon>Eukaryota</taxon>
        <taxon>Metazoa</taxon>
        <taxon>Ecdysozoa</taxon>
        <taxon>Nematoda</taxon>
        <taxon>Chromadorea</taxon>
        <taxon>Rhabditida</taxon>
        <taxon>Rhabditina</taxon>
        <taxon>Rhabditomorpha</taxon>
        <taxon>Strongyloidea</taxon>
        <taxon>Ancylostomatidae</taxon>
        <taxon>Ancylostomatinae</taxon>
        <taxon>Ancylostoma</taxon>
    </lineage>
</organism>
<name>A0A016UMM8_9BILA</name>
<sequence>MKKKSEELISDPMLGLESWFHNFSQFIYRANTPEALADIPRPYVEYSIWGLFKGAELTSILGGCIAHPIYRWYLHRQLKPENTTPNSHKIIRNTCRRLQGRFLLFGMFTGPALALIHAYTLGDEMALRNLCYEIRCNTFSLSIDRSAAMLGFVGWYWKRFQGAVDGINIGIAYAIVNNKIIAPRTSPLFKDKVQPHERYETVEAALENRSKLKKFLAEEDRRKSLGAAES</sequence>
<dbReference type="AlphaFoldDB" id="A0A016UMM8"/>
<keyword evidence="1" id="KW-0472">Membrane</keyword>
<dbReference type="Pfam" id="PF08560">
    <property type="entry name" value="DUF1757"/>
    <property type="match status" value="1"/>
</dbReference>
<evidence type="ECO:0000313" key="3">
    <source>
        <dbReference type="Proteomes" id="UP000024635"/>
    </source>
</evidence>
<keyword evidence="1" id="KW-1133">Transmembrane helix</keyword>
<feature type="transmembrane region" description="Helical" evidence="1">
    <location>
        <begin position="102"/>
        <end position="121"/>
    </location>
</feature>
<dbReference type="PANTHER" id="PTHR38636">
    <property type="entry name" value="PROTEIN CBG20488"/>
    <property type="match status" value="1"/>
</dbReference>
<keyword evidence="1" id="KW-0812">Transmembrane</keyword>
<evidence type="ECO:0000256" key="1">
    <source>
        <dbReference type="SAM" id="Phobius"/>
    </source>
</evidence>